<dbReference type="EMBL" id="CP042202">
    <property type="protein sequence ID" value="QDS77774.1"/>
    <property type="molecule type" value="Genomic_DNA"/>
</dbReference>
<feature type="compositionally biased region" description="Low complexity" evidence="2">
    <location>
        <begin position="35"/>
        <end position="45"/>
    </location>
</feature>
<feature type="region of interest" description="Disordered" evidence="2">
    <location>
        <begin position="32"/>
        <end position="83"/>
    </location>
</feature>
<evidence type="ECO:0000256" key="2">
    <source>
        <dbReference type="SAM" id="MobiDB-lite"/>
    </source>
</evidence>
<evidence type="ECO:0000256" key="1">
    <source>
        <dbReference type="ARBA" id="ARBA00023242"/>
    </source>
</evidence>
<dbReference type="AlphaFoldDB" id="A0A517LQ48"/>
<accession>A0A517LQ48</accession>
<dbReference type="InterPro" id="IPR001138">
    <property type="entry name" value="Zn2Cys6_DnaBD"/>
</dbReference>
<organism evidence="3 4">
    <name type="scientific">Venturia effusa</name>
    <dbReference type="NCBI Taxonomy" id="50376"/>
    <lineage>
        <taxon>Eukaryota</taxon>
        <taxon>Fungi</taxon>
        <taxon>Dikarya</taxon>
        <taxon>Ascomycota</taxon>
        <taxon>Pezizomycotina</taxon>
        <taxon>Dothideomycetes</taxon>
        <taxon>Pleosporomycetidae</taxon>
        <taxon>Venturiales</taxon>
        <taxon>Venturiaceae</taxon>
        <taxon>Venturia</taxon>
    </lineage>
</organism>
<reference evidence="3 4" key="1">
    <citation type="submission" date="2019-07" db="EMBL/GenBank/DDBJ databases">
        <title>Finished genome of Venturia effusa.</title>
        <authorList>
            <person name="Young C.A."/>
            <person name="Cox M.P."/>
            <person name="Ganley A.R.D."/>
            <person name="David W.J."/>
        </authorList>
    </citation>
    <scope>NUCLEOTIDE SEQUENCE [LARGE SCALE GENOMIC DNA]</scope>
    <source>
        <strain evidence="4">albino</strain>
    </source>
</reference>
<dbReference type="Proteomes" id="UP000316270">
    <property type="component" value="Chromosome 18"/>
</dbReference>
<gene>
    <name evidence="3" type="ORF">FKW77_005150</name>
</gene>
<keyword evidence="1" id="KW-0539">Nucleus</keyword>
<keyword evidence="4" id="KW-1185">Reference proteome</keyword>
<dbReference type="OrthoDB" id="3794485at2759"/>
<evidence type="ECO:0000313" key="4">
    <source>
        <dbReference type="Proteomes" id="UP000316270"/>
    </source>
</evidence>
<dbReference type="GO" id="GO:0000981">
    <property type="term" value="F:DNA-binding transcription factor activity, RNA polymerase II-specific"/>
    <property type="evidence" value="ECO:0007669"/>
    <property type="project" value="InterPro"/>
</dbReference>
<sequence>MAQNHWNHKDRLLRAVVDFYDAELAKARSLGVGLDTPSSSPPDTTRTVACPHNRERSSSSEGPELPRKQSATFSGAETSLPIAQKRKRIGMEDMQATFSIMPGGGKTRTKRPMTDAEREQYRLTKKVGACDPCRKRKRKCVCKLQSEAQAPAIKRARLDDDILPKEHDPVISKSSAPTIDAERDALTQVFQLPASDVTKLHTGSDHIIGEAPEDLSVARCSPSLSLSPLIRAFDAQFDPCDFSQCPELSLGDLAMPGTPILSLDLQAEHIPVDSIPTTDTAVMSDGFDMLPNDYLDCEAFVNFPVLETAMSTFKTNLPAQDGLAWHPDACSLGQLNSTLNIVHKLISRATKALAPITPFVTETQCLLAELRTLDLQVNLLRKSLPFWSQSSQSQSTVSDLAQNMREPLLAFLRRIEMVDPMGLKLRPTFFRDESLVKDDVRRMRGLIAGWISSIGCIMTLISMEALRETQMLLHPTQTLGLDFAAVLEAGSGVGHFG</sequence>
<name>A0A517LQ48_9PEZI</name>
<dbReference type="GO" id="GO:0008270">
    <property type="term" value="F:zinc ion binding"/>
    <property type="evidence" value="ECO:0007669"/>
    <property type="project" value="InterPro"/>
</dbReference>
<evidence type="ECO:0000313" key="3">
    <source>
        <dbReference type="EMBL" id="QDS77774.1"/>
    </source>
</evidence>
<dbReference type="CDD" id="cd00067">
    <property type="entry name" value="GAL4"/>
    <property type="match status" value="1"/>
</dbReference>
<protein>
    <submittedName>
        <fullName evidence="3">Uncharacterized protein</fullName>
    </submittedName>
</protein>
<proteinExistence type="predicted"/>